<dbReference type="Gene3D" id="2.120.10.80">
    <property type="entry name" value="Kelch-type beta propeller"/>
    <property type="match status" value="1"/>
</dbReference>
<gene>
    <name evidence="1" type="ORF">SteCoe_12486</name>
</gene>
<evidence type="ECO:0000313" key="2">
    <source>
        <dbReference type="Proteomes" id="UP000187209"/>
    </source>
</evidence>
<protein>
    <submittedName>
        <fullName evidence="1">Uncharacterized protein</fullName>
    </submittedName>
</protein>
<dbReference type="SMART" id="SM00612">
    <property type="entry name" value="Kelch"/>
    <property type="match status" value="1"/>
</dbReference>
<dbReference type="Pfam" id="PF01344">
    <property type="entry name" value="Kelch_1"/>
    <property type="match status" value="1"/>
</dbReference>
<name>A0A1R2CAN3_9CILI</name>
<dbReference type="Proteomes" id="UP000187209">
    <property type="component" value="Unassembled WGS sequence"/>
</dbReference>
<evidence type="ECO:0000313" key="1">
    <source>
        <dbReference type="EMBL" id="OMJ86052.1"/>
    </source>
</evidence>
<dbReference type="InterPro" id="IPR006652">
    <property type="entry name" value="Kelch_1"/>
</dbReference>
<sequence length="392" mass="45029">MVNHIYKQTFKFISPSDRSEIFQTLKNALIKLQESERLLLNSQMNAIQQIYSIGSKAHKIFKSLKNLCEKMIQEAVTFNQITLVNQTEEVQTSMISSVNIIEELSFYAKELPKSNLNLNFLGLFPFRQNETINSVLIKKPELHDSCLYYFKDNTKILVKFDCITKSLSEQTIKMPKREGCSKSICVISNGDRLFCSGGYNSFINALCDMTFIVYLKTKSIDILPSTSPRTNAAGILHKSSIYIFGGHSNHILNTAEALSLKSKKWRPLATLPEYYRNTSLVSIDKKIIISCNPDAILEYDIVKNCYVQLTNFIGIKFNNILIQDGIRISLLTNTLWISDHEDRRLWNNYNKVYNFGSTTCNPIVHGRNAYFYDWKGKIYQVSLENYNISEIS</sequence>
<organism evidence="1 2">
    <name type="scientific">Stentor coeruleus</name>
    <dbReference type="NCBI Taxonomy" id="5963"/>
    <lineage>
        <taxon>Eukaryota</taxon>
        <taxon>Sar</taxon>
        <taxon>Alveolata</taxon>
        <taxon>Ciliophora</taxon>
        <taxon>Postciliodesmatophora</taxon>
        <taxon>Heterotrichea</taxon>
        <taxon>Heterotrichida</taxon>
        <taxon>Stentoridae</taxon>
        <taxon>Stentor</taxon>
    </lineage>
</organism>
<dbReference type="AlphaFoldDB" id="A0A1R2CAN3"/>
<dbReference type="EMBL" id="MPUH01000217">
    <property type="protein sequence ID" value="OMJ86052.1"/>
    <property type="molecule type" value="Genomic_DNA"/>
</dbReference>
<reference evidence="1 2" key="1">
    <citation type="submission" date="2016-11" db="EMBL/GenBank/DDBJ databases">
        <title>The macronuclear genome of Stentor coeruleus: a giant cell with tiny introns.</title>
        <authorList>
            <person name="Slabodnick M."/>
            <person name="Ruby J.G."/>
            <person name="Reiff S.B."/>
            <person name="Swart E.C."/>
            <person name="Gosai S."/>
            <person name="Prabakaran S."/>
            <person name="Witkowska E."/>
            <person name="Larue G.E."/>
            <person name="Fisher S."/>
            <person name="Freeman R.M."/>
            <person name="Gunawardena J."/>
            <person name="Chu W."/>
            <person name="Stover N.A."/>
            <person name="Gregory B.D."/>
            <person name="Nowacki M."/>
            <person name="Derisi J."/>
            <person name="Roy S.W."/>
            <person name="Marshall W.F."/>
            <person name="Sood P."/>
        </authorList>
    </citation>
    <scope>NUCLEOTIDE SEQUENCE [LARGE SCALE GENOMIC DNA]</scope>
    <source>
        <strain evidence="1">WM001</strain>
    </source>
</reference>
<accession>A0A1R2CAN3</accession>
<dbReference type="SUPFAM" id="SSF117281">
    <property type="entry name" value="Kelch motif"/>
    <property type="match status" value="1"/>
</dbReference>
<comment type="caution">
    <text evidence="1">The sequence shown here is derived from an EMBL/GenBank/DDBJ whole genome shotgun (WGS) entry which is preliminary data.</text>
</comment>
<dbReference type="InterPro" id="IPR015915">
    <property type="entry name" value="Kelch-typ_b-propeller"/>
</dbReference>
<proteinExistence type="predicted"/>
<keyword evidence="2" id="KW-1185">Reference proteome</keyword>